<comment type="caution">
    <text evidence="5">The sequence shown here is derived from an EMBL/GenBank/DDBJ whole genome shotgun (WGS) entry which is preliminary data.</text>
</comment>
<evidence type="ECO:0000256" key="2">
    <source>
        <dbReference type="ARBA" id="ARBA00022964"/>
    </source>
</evidence>
<keyword evidence="2" id="KW-0223">Dioxygenase</keyword>
<comment type="similarity">
    <text evidence="1 3">Belongs to the iron/ascorbate-dependent oxidoreductase family.</text>
</comment>
<evidence type="ECO:0000313" key="5">
    <source>
        <dbReference type="EMBL" id="KAH0592203.1"/>
    </source>
</evidence>
<gene>
    <name evidence="5" type="ORF">MHUMG1_10059</name>
</gene>
<dbReference type="InterPro" id="IPR005123">
    <property type="entry name" value="Oxoglu/Fe-dep_dioxygenase_dom"/>
</dbReference>
<proteinExistence type="inferred from homology"/>
<dbReference type="InterPro" id="IPR044861">
    <property type="entry name" value="IPNS-like_FE2OG_OXY"/>
</dbReference>
<dbReference type="Gene3D" id="2.60.120.330">
    <property type="entry name" value="B-lactam Antibiotic, Isopenicillin N Synthase, Chain"/>
    <property type="match status" value="1"/>
</dbReference>
<keyword evidence="6" id="KW-1185">Reference proteome</keyword>
<keyword evidence="3" id="KW-0408">Iron</keyword>
<feature type="domain" description="Fe2OG dioxygenase" evidence="4">
    <location>
        <begin position="184"/>
        <end position="303"/>
    </location>
</feature>
<evidence type="ECO:0000256" key="3">
    <source>
        <dbReference type="RuleBase" id="RU003682"/>
    </source>
</evidence>
<protein>
    <recommendedName>
        <fullName evidence="4">Fe2OG dioxygenase domain-containing protein</fullName>
    </recommendedName>
</protein>
<evidence type="ECO:0000259" key="4">
    <source>
        <dbReference type="PROSITE" id="PS51471"/>
    </source>
</evidence>
<dbReference type="GO" id="GO:0051213">
    <property type="term" value="F:dioxygenase activity"/>
    <property type="evidence" value="ECO:0007669"/>
    <property type="project" value="UniProtKB-KW"/>
</dbReference>
<keyword evidence="3" id="KW-0560">Oxidoreductase</keyword>
<dbReference type="Pfam" id="PF14226">
    <property type="entry name" value="DIOX_N"/>
    <property type="match status" value="1"/>
</dbReference>
<keyword evidence="3" id="KW-0479">Metal-binding</keyword>
<dbReference type="SUPFAM" id="SSF51197">
    <property type="entry name" value="Clavaminate synthase-like"/>
    <property type="match status" value="1"/>
</dbReference>
<evidence type="ECO:0000313" key="6">
    <source>
        <dbReference type="Proteomes" id="UP000764110"/>
    </source>
</evidence>
<dbReference type="InterPro" id="IPR026992">
    <property type="entry name" value="DIOX_N"/>
</dbReference>
<reference evidence="5 6" key="1">
    <citation type="submission" date="2020-07" db="EMBL/GenBank/DDBJ databases">
        <title>Metarhizium humberi genome.</title>
        <authorList>
            <person name="Lysoe E."/>
        </authorList>
    </citation>
    <scope>NUCLEOTIDE SEQUENCE [LARGE SCALE GENOMIC DNA]</scope>
    <source>
        <strain evidence="5 6">ESALQ1638</strain>
    </source>
</reference>
<dbReference type="Proteomes" id="UP000764110">
    <property type="component" value="Unassembled WGS sequence"/>
</dbReference>
<name>A0A9P8S3H9_9HYPO</name>
<dbReference type="GO" id="GO:0044283">
    <property type="term" value="P:small molecule biosynthetic process"/>
    <property type="evidence" value="ECO:0007669"/>
    <property type="project" value="UniProtKB-ARBA"/>
</dbReference>
<dbReference type="PANTHER" id="PTHR47990">
    <property type="entry name" value="2-OXOGLUTARATE (2OG) AND FE(II)-DEPENDENT OXYGENASE SUPERFAMILY PROTEIN-RELATED"/>
    <property type="match status" value="1"/>
</dbReference>
<organism evidence="5 6">
    <name type="scientific">Metarhizium humberi</name>
    <dbReference type="NCBI Taxonomy" id="2596975"/>
    <lineage>
        <taxon>Eukaryota</taxon>
        <taxon>Fungi</taxon>
        <taxon>Dikarya</taxon>
        <taxon>Ascomycota</taxon>
        <taxon>Pezizomycotina</taxon>
        <taxon>Sordariomycetes</taxon>
        <taxon>Hypocreomycetidae</taxon>
        <taxon>Hypocreales</taxon>
        <taxon>Clavicipitaceae</taxon>
        <taxon>Metarhizium</taxon>
    </lineage>
</organism>
<sequence length="432" mass="48263">MPPGFSAAVAQLETFVLPERLSGSLSDRAMAKAMVRAWRRHGILQIAMSPSQQQIYAQANAASRDFFKATPLQKQTCVNECSYAGYVASGEEITAGIADYSEIFTVTKDLHPGDPRVLEKWPCHGPCPWLDKRMKSPMLNYMADMGSSGDKVLQLIELGLDVPQGSLTKYTDDGWHHMRVLSSHFLGIRFPARHRTNGKGKAGRGIGSHTDYGLLVIAAQDEVGGLFVRPPQQGESFANWKQSVAGMKEDEEGWLYVPPTPGVFTAFPGDMMQYMTNSFLQSTPHKVGLNVRERFAFAYFHEPNFRAMVKPLPGFNGSQEPADGIHYGTHFTNMALRNYPTRITTTKLLEEGRYEMLSKEKLRDEMLDVAPSYKLCEWGILVRGSEPYVQTLSAASSRLGPWTFRFREQDRGNMGRLAGYARGSDTVNIEEQ</sequence>
<dbReference type="InterPro" id="IPR027443">
    <property type="entry name" value="IPNS-like_sf"/>
</dbReference>
<dbReference type="GO" id="GO:0046872">
    <property type="term" value="F:metal ion binding"/>
    <property type="evidence" value="ECO:0007669"/>
    <property type="project" value="UniProtKB-KW"/>
</dbReference>
<dbReference type="AlphaFoldDB" id="A0A9P8S3H9"/>
<dbReference type="PROSITE" id="PS51471">
    <property type="entry name" value="FE2OG_OXY"/>
    <property type="match status" value="1"/>
</dbReference>
<dbReference type="InterPro" id="IPR050231">
    <property type="entry name" value="Iron_ascorbate_oxido_reductase"/>
</dbReference>
<accession>A0A9P8S3H9</accession>
<dbReference type="EMBL" id="JACEFI010000035">
    <property type="protein sequence ID" value="KAH0592203.1"/>
    <property type="molecule type" value="Genomic_DNA"/>
</dbReference>
<dbReference type="Pfam" id="PF03171">
    <property type="entry name" value="2OG-FeII_Oxy"/>
    <property type="match status" value="1"/>
</dbReference>
<evidence type="ECO:0000256" key="1">
    <source>
        <dbReference type="ARBA" id="ARBA00008056"/>
    </source>
</evidence>